<evidence type="ECO:0000313" key="10">
    <source>
        <dbReference type="Proteomes" id="UP000284543"/>
    </source>
</evidence>
<dbReference type="InterPro" id="IPR003760">
    <property type="entry name" value="PnrA-like"/>
</dbReference>
<dbReference type="Pfam" id="PF02608">
    <property type="entry name" value="Bmp"/>
    <property type="match status" value="1"/>
</dbReference>
<keyword evidence="3" id="KW-1003">Cell membrane</keyword>
<name>A0A412Z6H4_9FIRM</name>
<dbReference type="InterPro" id="IPR050957">
    <property type="entry name" value="BMP_lipoprotein"/>
</dbReference>
<dbReference type="Proteomes" id="UP000284543">
    <property type="component" value="Unassembled WGS sequence"/>
</dbReference>
<evidence type="ECO:0000313" key="9">
    <source>
        <dbReference type="EMBL" id="RGV75586.1"/>
    </source>
</evidence>
<accession>A0A412Z6H4</accession>
<evidence type="ECO:0000256" key="4">
    <source>
        <dbReference type="ARBA" id="ARBA00022729"/>
    </source>
</evidence>
<dbReference type="SUPFAM" id="SSF53822">
    <property type="entry name" value="Periplasmic binding protein-like I"/>
    <property type="match status" value="1"/>
</dbReference>
<dbReference type="AlphaFoldDB" id="A0A412Z6H4"/>
<evidence type="ECO:0000256" key="1">
    <source>
        <dbReference type="ARBA" id="ARBA00004193"/>
    </source>
</evidence>
<organism evidence="9 10">
    <name type="scientific">Enterocloster bolteae</name>
    <dbReference type="NCBI Taxonomy" id="208479"/>
    <lineage>
        <taxon>Bacteria</taxon>
        <taxon>Bacillati</taxon>
        <taxon>Bacillota</taxon>
        <taxon>Clostridia</taxon>
        <taxon>Lachnospirales</taxon>
        <taxon>Lachnospiraceae</taxon>
        <taxon>Enterocloster</taxon>
    </lineage>
</organism>
<keyword evidence="5" id="KW-0472">Membrane</keyword>
<evidence type="ECO:0000256" key="5">
    <source>
        <dbReference type="ARBA" id="ARBA00023136"/>
    </source>
</evidence>
<evidence type="ECO:0000259" key="8">
    <source>
        <dbReference type="Pfam" id="PF02608"/>
    </source>
</evidence>
<keyword evidence="4 7" id="KW-0732">Signal</keyword>
<feature type="chain" id="PRO_5038597751" evidence="7">
    <location>
        <begin position="31"/>
        <end position="351"/>
    </location>
</feature>
<dbReference type="InterPro" id="IPR028082">
    <property type="entry name" value="Peripla_BP_I"/>
</dbReference>
<protein>
    <submittedName>
        <fullName evidence="9">BMP family ABC transporter substrate-binding protein</fullName>
    </submittedName>
</protein>
<reference evidence="9 10" key="1">
    <citation type="submission" date="2018-08" db="EMBL/GenBank/DDBJ databases">
        <title>A genome reference for cultivated species of the human gut microbiota.</title>
        <authorList>
            <person name="Zou Y."/>
            <person name="Xue W."/>
            <person name="Luo G."/>
        </authorList>
    </citation>
    <scope>NUCLEOTIDE SEQUENCE [LARGE SCALE GENOMIC DNA]</scope>
    <source>
        <strain evidence="9 10">AF14-18</strain>
    </source>
</reference>
<dbReference type="PROSITE" id="PS51257">
    <property type="entry name" value="PROKAR_LIPOPROTEIN"/>
    <property type="match status" value="1"/>
</dbReference>
<evidence type="ECO:0000256" key="2">
    <source>
        <dbReference type="ARBA" id="ARBA00008610"/>
    </source>
</evidence>
<gene>
    <name evidence="9" type="ORF">DWW02_14920</name>
</gene>
<dbReference type="PANTHER" id="PTHR34296:SF2">
    <property type="entry name" value="ABC TRANSPORTER GUANOSINE-BINDING PROTEIN NUPN"/>
    <property type="match status" value="1"/>
</dbReference>
<evidence type="ECO:0000256" key="6">
    <source>
        <dbReference type="ARBA" id="ARBA00023288"/>
    </source>
</evidence>
<comment type="similarity">
    <text evidence="2">Belongs to the BMP lipoprotein family.</text>
</comment>
<comment type="subcellular location">
    <subcellularLocation>
        <location evidence="1">Cell membrane</location>
        <topology evidence="1">Lipid-anchor</topology>
    </subcellularLocation>
</comment>
<sequence>MKKMLKKLGSIFLILVMLSMSMVACTPSTAASADGTGESSDGQTKKIKAAFVLGGSISDGAFGTISYQGIQKVKEEDFIEKADYVEGVIAATDAAKAIRDYVADGYDVVWSQSGAHGAAVMEIAPQFPDTVFVTLVSPPSNQTFDNVWFGLNECEGGYYLAGALAARMTQSDTIGFVGGRENPLYVACSRAYEEGAQSVNSDIKVLTVFTSDFNDPIKAKEATVSQIQSGADVITHLQDLGMTGVFAAAEESTEAGKKVWVIGKGSDQYEQAPDVVLTSVIMDYGVQMKDILHEVANGKKGGSMPQSVARGSVYLADFHGNVPSDVETQMDELTEKVKAGNITYTTQYDVE</sequence>
<keyword evidence="6" id="KW-0449">Lipoprotein</keyword>
<feature type="signal peptide" evidence="7">
    <location>
        <begin position="1"/>
        <end position="30"/>
    </location>
</feature>
<comment type="caution">
    <text evidence="9">The sequence shown here is derived from an EMBL/GenBank/DDBJ whole genome shotgun (WGS) entry which is preliminary data.</text>
</comment>
<dbReference type="CDD" id="cd06304">
    <property type="entry name" value="PBP1_BmpA_Med_PnrA-like"/>
    <property type="match status" value="1"/>
</dbReference>
<dbReference type="PANTHER" id="PTHR34296">
    <property type="entry name" value="TRANSCRIPTIONAL ACTIVATOR PROTEIN MED"/>
    <property type="match status" value="1"/>
</dbReference>
<feature type="domain" description="ABC transporter substrate-binding protein PnrA-like" evidence="8">
    <location>
        <begin position="47"/>
        <end position="337"/>
    </location>
</feature>
<dbReference type="EMBL" id="QRZM01000005">
    <property type="protein sequence ID" value="RGV75586.1"/>
    <property type="molecule type" value="Genomic_DNA"/>
</dbReference>
<dbReference type="GO" id="GO:0005886">
    <property type="term" value="C:plasma membrane"/>
    <property type="evidence" value="ECO:0007669"/>
    <property type="project" value="UniProtKB-SubCell"/>
</dbReference>
<evidence type="ECO:0000256" key="3">
    <source>
        <dbReference type="ARBA" id="ARBA00022475"/>
    </source>
</evidence>
<dbReference type="Gene3D" id="3.40.50.2300">
    <property type="match status" value="2"/>
</dbReference>
<evidence type="ECO:0000256" key="7">
    <source>
        <dbReference type="SAM" id="SignalP"/>
    </source>
</evidence>
<proteinExistence type="inferred from homology"/>